<dbReference type="EMBL" id="JBAWKC010000001">
    <property type="protein sequence ID" value="MFH6767958.1"/>
    <property type="molecule type" value="Genomic_DNA"/>
</dbReference>
<evidence type="ECO:0000313" key="3">
    <source>
        <dbReference type="Proteomes" id="UP001610104"/>
    </source>
</evidence>
<accession>A0ABW7MMA8</accession>
<dbReference type="SUPFAM" id="SSF49785">
    <property type="entry name" value="Galactose-binding domain-like"/>
    <property type="match status" value="1"/>
</dbReference>
<dbReference type="InterPro" id="IPR006626">
    <property type="entry name" value="PbH1"/>
</dbReference>
<feature type="signal peptide" evidence="1">
    <location>
        <begin position="1"/>
        <end position="19"/>
    </location>
</feature>
<comment type="caution">
    <text evidence="2">The sequence shown here is derived from an EMBL/GenBank/DDBJ whole genome shotgun (WGS) entry which is preliminary data.</text>
</comment>
<feature type="chain" id="PRO_5046716643" evidence="1">
    <location>
        <begin position="20"/>
        <end position="755"/>
    </location>
</feature>
<evidence type="ECO:0000256" key="1">
    <source>
        <dbReference type="SAM" id="SignalP"/>
    </source>
</evidence>
<dbReference type="InterPro" id="IPR012334">
    <property type="entry name" value="Pectin_lyas_fold"/>
</dbReference>
<sequence>MIKKITIILLVFCVSCTYAQNIYYFSSSAGNDSNAGNEASPFQTISKLNSLSLAAGDKILFKRGDTFIGQIVVSQSGANGSPIIYDSYGTGDLPVLSASDGPNGNPDPLSTIRIIGKQYLEFHNLKIENGRFDTTGTDDDQSFGIYIQSFKTLPGSGNFEDAVLFNYFRFSNLVVQNIYSVNSSGTAFNNIRTTGIYFLDAFVNDVIIEDCYFTDIERCGIWLRKYVSDAIIRNNKFIDLGGSGTIISGSKRVLYEKNMMRFTGSNSDPRMTGRGSGMWVFGSDDVVAQYNSSQHARGAGDSSGMHVDYGNTNILFQYNYSEDSAGGFCETLGANDNIIWRYNISVNDGTIDRSGKNKLLWVSDYAYVPTKSTNVFIYNNTIYQGKDYKNVIGDSEISLKAASLNFINNIIYLEPAAKLGEKAYLFDVNTPNFSKNIMYGGSIKLDFKNLDATKIIQSPLLLAPGRRHYSGYKLVTGSPALGAALSFTEPSFPLAGLGIFSAITSDATKDIYGNPVNLSGATNIGADNGSGEPSIPTVVTYEAESGIIVGGSEINCSNGSGGKAVNVGSAGQTLTFNTVNVSSTDLYLINVFYANPLKSTLKVTVNGGDTESVILPYSDAYCYQSGVPTSFPIIKTLNAGDNTIMFEQGIIDKMEVVSVNEATLSTEFERFLDKTEAYLEKTIIPSSETLRLIINKEMSSQNVEITIFDINGSLIIRKNLDSKNMSLEANQFGTGMKILVAKVGAQLIVKKFIVY</sequence>
<protein>
    <submittedName>
        <fullName evidence="2">Right-handed parallel beta-helix repeat-containing protein</fullName>
    </submittedName>
</protein>
<dbReference type="SUPFAM" id="SSF51126">
    <property type="entry name" value="Pectin lyase-like"/>
    <property type="match status" value="1"/>
</dbReference>
<keyword evidence="3" id="KW-1185">Reference proteome</keyword>
<dbReference type="InterPro" id="IPR011050">
    <property type="entry name" value="Pectin_lyase_fold/virulence"/>
</dbReference>
<dbReference type="Gene3D" id="2.60.120.260">
    <property type="entry name" value="Galactose-binding domain-like"/>
    <property type="match status" value="1"/>
</dbReference>
<organism evidence="2 3">
    <name type="scientific">Gaetbulibacter aquiaggeris</name>
    <dbReference type="NCBI Taxonomy" id="1735373"/>
    <lineage>
        <taxon>Bacteria</taxon>
        <taxon>Pseudomonadati</taxon>
        <taxon>Bacteroidota</taxon>
        <taxon>Flavobacteriia</taxon>
        <taxon>Flavobacteriales</taxon>
        <taxon>Flavobacteriaceae</taxon>
        <taxon>Gaetbulibacter</taxon>
    </lineage>
</organism>
<dbReference type="SMART" id="SM00710">
    <property type="entry name" value="PbH1"/>
    <property type="match status" value="5"/>
</dbReference>
<dbReference type="RefSeq" id="WP_395437232.1">
    <property type="nucleotide sequence ID" value="NZ_JBAWKC010000001.1"/>
</dbReference>
<name>A0ABW7MMA8_9FLAO</name>
<dbReference type="Gene3D" id="2.160.20.10">
    <property type="entry name" value="Single-stranded right-handed beta-helix, Pectin lyase-like"/>
    <property type="match status" value="1"/>
</dbReference>
<dbReference type="Proteomes" id="UP001610104">
    <property type="component" value="Unassembled WGS sequence"/>
</dbReference>
<proteinExistence type="predicted"/>
<evidence type="ECO:0000313" key="2">
    <source>
        <dbReference type="EMBL" id="MFH6767958.1"/>
    </source>
</evidence>
<reference evidence="2 3" key="1">
    <citation type="submission" date="2024-02" db="EMBL/GenBank/DDBJ databases">
        <title>A Gaetbulibacter species isolated from tidal flats and genomic insights of their niches.</title>
        <authorList>
            <person name="Ye Y."/>
        </authorList>
    </citation>
    <scope>NUCLEOTIDE SEQUENCE [LARGE SCALE GENOMIC DNA]</scope>
    <source>
        <strain evidence="2 3">KEM-8</strain>
    </source>
</reference>
<dbReference type="InterPro" id="IPR008979">
    <property type="entry name" value="Galactose-bd-like_sf"/>
</dbReference>
<gene>
    <name evidence="2" type="ORF">V8G56_04350</name>
</gene>
<keyword evidence="1" id="KW-0732">Signal</keyword>